<gene>
    <name evidence="2" type="ORF">Strvi_8099</name>
</gene>
<dbReference type="eggNOG" id="COG3409">
    <property type="taxonomic scope" value="Bacteria"/>
</dbReference>
<proteinExistence type="predicted"/>
<dbReference type="InterPro" id="IPR001387">
    <property type="entry name" value="Cro/C1-type_HTH"/>
</dbReference>
<feature type="compositionally biased region" description="Basic and acidic residues" evidence="1">
    <location>
        <begin position="128"/>
        <end position="140"/>
    </location>
</feature>
<feature type="region of interest" description="Disordered" evidence="1">
    <location>
        <begin position="108"/>
        <end position="143"/>
    </location>
</feature>
<dbReference type="KEGG" id="svl:Strvi_8099"/>
<keyword evidence="3" id="KW-1185">Reference proteome</keyword>
<dbReference type="HOGENOM" id="CLU_1019133_0_0_11"/>
<evidence type="ECO:0000313" key="3">
    <source>
        <dbReference type="Proteomes" id="UP000008703"/>
    </source>
</evidence>
<evidence type="ECO:0000313" key="2">
    <source>
        <dbReference type="EMBL" id="AEM87422.1"/>
    </source>
</evidence>
<reference evidence="2" key="1">
    <citation type="submission" date="2011-08" db="EMBL/GenBank/DDBJ databases">
        <title>Complete sequence of chromosome of Streptomyces violaceusniger Tu 4113.</title>
        <authorList>
            <consortium name="US DOE Joint Genome Institute"/>
            <person name="Lucas S."/>
            <person name="Han J."/>
            <person name="Lapidus A."/>
            <person name="Cheng J.-F."/>
            <person name="Goodwin L."/>
            <person name="Pitluck S."/>
            <person name="Peters L."/>
            <person name="Ivanova N."/>
            <person name="Daligault H."/>
            <person name="Detter J.C."/>
            <person name="Han C."/>
            <person name="Tapia R."/>
            <person name="Land M."/>
            <person name="Hauser L."/>
            <person name="Kyrpides N."/>
            <person name="Ivanova N."/>
            <person name="Pagani I."/>
            <person name="Hagen A."/>
            <person name="Katz L."/>
            <person name="Fiedler H.-P."/>
            <person name="Keasling J."/>
            <person name="Fortman J."/>
            <person name="Woyke T."/>
        </authorList>
    </citation>
    <scope>NUCLEOTIDE SEQUENCE [LARGE SCALE GENOMIC DNA]</scope>
    <source>
        <strain evidence="2">Tu 4113</strain>
    </source>
</reference>
<feature type="region of interest" description="Disordered" evidence="1">
    <location>
        <begin position="168"/>
        <end position="228"/>
    </location>
</feature>
<name>G2P8W8_STRV4</name>
<dbReference type="EMBL" id="CP002994">
    <property type="protein sequence ID" value="AEM87422.1"/>
    <property type="molecule type" value="Genomic_DNA"/>
</dbReference>
<evidence type="ECO:0000256" key="1">
    <source>
        <dbReference type="SAM" id="MobiDB-lite"/>
    </source>
</evidence>
<dbReference type="Proteomes" id="UP000008703">
    <property type="component" value="Chromosome"/>
</dbReference>
<dbReference type="CDD" id="cd00093">
    <property type="entry name" value="HTH_XRE"/>
    <property type="match status" value="1"/>
</dbReference>
<organism evidence="2 3">
    <name type="scientific">Streptomyces violaceusniger (strain Tu 4113)</name>
    <dbReference type="NCBI Taxonomy" id="653045"/>
    <lineage>
        <taxon>Bacteria</taxon>
        <taxon>Bacillati</taxon>
        <taxon>Actinomycetota</taxon>
        <taxon>Actinomycetes</taxon>
        <taxon>Kitasatosporales</taxon>
        <taxon>Streptomycetaceae</taxon>
        <taxon>Streptomyces</taxon>
        <taxon>Streptomyces violaceusniger group</taxon>
    </lineage>
</organism>
<sequence>MPLRTLSVSMATMGSQGEWGPRSARNAAEFVALLRELKERSGLTYRQLEERAAERGDVLARSTLADALRQDALPRIETLMAFLRACGEERHVDEWLAVRDNLAAGRTDVRTEIAEPDSDEPKSPPAYEPERREQPPEGRRGIPRGRLVGAMLALLVVGAASLAVAMTNDDGEPETRGTGPTASAAPSAPPTSTPRPRPRQAPTASGRSSPRCASPSWRARAGAISSRRTAVAAFRCTPFRSRRMPPYGSGPSIPSWATGVSAWARAAPKEARR</sequence>
<protein>
    <submittedName>
        <fullName evidence="2">Uncharacterized protein</fullName>
    </submittedName>
</protein>
<accession>G2P8W8</accession>
<dbReference type="AlphaFoldDB" id="G2P8W8"/>